<protein>
    <submittedName>
        <fullName evidence="2">Uncharacterized protein</fullName>
    </submittedName>
</protein>
<evidence type="ECO:0000313" key="3">
    <source>
        <dbReference type="Proteomes" id="UP001162483"/>
    </source>
</evidence>
<keyword evidence="3" id="KW-1185">Reference proteome</keyword>
<organism evidence="2 3">
    <name type="scientific">Staurois parvus</name>
    <dbReference type="NCBI Taxonomy" id="386267"/>
    <lineage>
        <taxon>Eukaryota</taxon>
        <taxon>Metazoa</taxon>
        <taxon>Chordata</taxon>
        <taxon>Craniata</taxon>
        <taxon>Vertebrata</taxon>
        <taxon>Euteleostomi</taxon>
        <taxon>Amphibia</taxon>
        <taxon>Batrachia</taxon>
        <taxon>Anura</taxon>
        <taxon>Neobatrachia</taxon>
        <taxon>Ranoidea</taxon>
        <taxon>Ranidae</taxon>
        <taxon>Staurois</taxon>
    </lineage>
</organism>
<keyword evidence="1" id="KW-1133">Transmembrane helix</keyword>
<evidence type="ECO:0000256" key="1">
    <source>
        <dbReference type="SAM" id="Phobius"/>
    </source>
</evidence>
<name>A0ABN9EQI4_9NEOB</name>
<feature type="transmembrane region" description="Helical" evidence="1">
    <location>
        <begin position="55"/>
        <end position="75"/>
    </location>
</feature>
<keyword evidence="1" id="KW-0812">Transmembrane</keyword>
<dbReference type="EMBL" id="CATNWA010015805">
    <property type="protein sequence ID" value="CAI9586962.1"/>
    <property type="molecule type" value="Genomic_DNA"/>
</dbReference>
<sequence>MYPPKKKKKLSLAVQTKLIMCRVSPRLCLSGDEMGNVEVGEDQRRQNPFYTMQRINPLSSTMSITSMLCCIYRLILLL</sequence>
<proteinExistence type="predicted"/>
<gene>
    <name evidence="2" type="ORF">SPARVUS_LOCUS10478841</name>
</gene>
<evidence type="ECO:0000313" key="2">
    <source>
        <dbReference type="EMBL" id="CAI9586962.1"/>
    </source>
</evidence>
<dbReference type="Proteomes" id="UP001162483">
    <property type="component" value="Unassembled WGS sequence"/>
</dbReference>
<keyword evidence="1" id="KW-0472">Membrane</keyword>
<reference evidence="2" key="1">
    <citation type="submission" date="2023-05" db="EMBL/GenBank/DDBJ databases">
        <authorList>
            <person name="Stuckert A."/>
        </authorList>
    </citation>
    <scope>NUCLEOTIDE SEQUENCE</scope>
</reference>
<comment type="caution">
    <text evidence="2">The sequence shown here is derived from an EMBL/GenBank/DDBJ whole genome shotgun (WGS) entry which is preliminary data.</text>
</comment>
<accession>A0ABN9EQI4</accession>